<dbReference type="Pfam" id="PF17967">
    <property type="entry name" value="Pullulanase_N2"/>
    <property type="match status" value="1"/>
</dbReference>
<dbReference type="OrthoDB" id="204980at2759"/>
<organism evidence="2 3">
    <name type="scientific">Kingdonia uniflora</name>
    <dbReference type="NCBI Taxonomy" id="39325"/>
    <lineage>
        <taxon>Eukaryota</taxon>
        <taxon>Viridiplantae</taxon>
        <taxon>Streptophyta</taxon>
        <taxon>Embryophyta</taxon>
        <taxon>Tracheophyta</taxon>
        <taxon>Spermatophyta</taxon>
        <taxon>Magnoliopsida</taxon>
        <taxon>Ranunculales</taxon>
        <taxon>Circaeasteraceae</taxon>
        <taxon>Kingdonia</taxon>
    </lineage>
</organism>
<accession>A0A7J7NL76</accession>
<dbReference type="InterPro" id="IPR014756">
    <property type="entry name" value="Ig_E-set"/>
</dbReference>
<proteinExistence type="predicted"/>
<dbReference type="InterPro" id="IPR040671">
    <property type="entry name" value="Pullulanase_N2"/>
</dbReference>
<sequence>MSLLLATSLPVLPTTYSTSHHNYQILPRRNLQTSSSRPPYSITNHSSIFTSTTPRCSSSSMATVTEAPSSLQFQGSLMYSRAYWVTRSLIAWNIDIGDGSCYLYSSRDASLALSDVGIEGYDLEIKLEPNDSSLPVNVIEKFPHIQDCRGLKVPQSADVKDLLKCQLAVAFFTGEN</sequence>
<dbReference type="Proteomes" id="UP000541444">
    <property type="component" value="Unassembled WGS sequence"/>
</dbReference>
<protein>
    <recommendedName>
        <fullName evidence="1">Pullulanase N2 domain-containing protein</fullName>
    </recommendedName>
</protein>
<comment type="caution">
    <text evidence="2">The sequence shown here is derived from an EMBL/GenBank/DDBJ whole genome shotgun (WGS) entry which is preliminary data.</text>
</comment>
<dbReference type="SUPFAM" id="SSF81296">
    <property type="entry name" value="E set domains"/>
    <property type="match status" value="1"/>
</dbReference>
<evidence type="ECO:0000313" key="3">
    <source>
        <dbReference type="Proteomes" id="UP000541444"/>
    </source>
</evidence>
<dbReference type="EMBL" id="JACGCM010000719">
    <property type="protein sequence ID" value="KAF6167688.1"/>
    <property type="molecule type" value="Genomic_DNA"/>
</dbReference>
<evidence type="ECO:0000259" key="1">
    <source>
        <dbReference type="Pfam" id="PF17967"/>
    </source>
</evidence>
<name>A0A7J7NL76_9MAGN</name>
<gene>
    <name evidence="2" type="ORF">GIB67_017183</name>
</gene>
<dbReference type="Gene3D" id="2.60.40.1130">
    <property type="entry name" value="Rab geranylgeranyltransferase alpha-subunit, insert domain"/>
    <property type="match status" value="1"/>
</dbReference>
<feature type="domain" description="Pullulanase N2" evidence="1">
    <location>
        <begin position="80"/>
        <end position="173"/>
    </location>
</feature>
<keyword evidence="3" id="KW-1185">Reference proteome</keyword>
<evidence type="ECO:0000313" key="2">
    <source>
        <dbReference type="EMBL" id="KAF6167688.1"/>
    </source>
</evidence>
<reference evidence="2 3" key="1">
    <citation type="journal article" date="2020" name="IScience">
        <title>Genome Sequencing of the Endangered Kingdonia uniflora (Circaeasteraceae, Ranunculales) Reveals Potential Mechanisms of Evolutionary Specialization.</title>
        <authorList>
            <person name="Sun Y."/>
            <person name="Deng T."/>
            <person name="Zhang A."/>
            <person name="Moore M.J."/>
            <person name="Landis J.B."/>
            <person name="Lin N."/>
            <person name="Zhang H."/>
            <person name="Zhang X."/>
            <person name="Huang J."/>
            <person name="Zhang X."/>
            <person name="Sun H."/>
            <person name="Wang H."/>
        </authorList>
    </citation>
    <scope>NUCLEOTIDE SEQUENCE [LARGE SCALE GENOMIC DNA]</scope>
    <source>
        <strain evidence="2">TB1705</strain>
        <tissue evidence="2">Leaf</tissue>
    </source>
</reference>
<dbReference type="AlphaFoldDB" id="A0A7J7NL76"/>